<dbReference type="AlphaFoldDB" id="A0A2J6S278"/>
<sequence length="551" mass="59146">MGSSTEASSSRGTPNQDTASEDKRTIKHINFDNFSLPTSMLSSYRQESANQASSSQTQDSQPVVTTSNTEELIRETLPPSSSQHDSAPSFSADKVEPDIASHGESSGETDRLGFARVTTSTDITTDQAPPGPRKLTRFQKLVGMREVVVTAEKVDAENEARTARSIARIIAEGKATNANKNTPPIQSHSNKSEPPLPIAEAQANDKGKKPENRSNKPQCPSPSSSQDGQNPEQSKRPPAPIPPKIEGHSSTIQCPECQTWLKITLTSLGSCTHIHTSSPVSYRPSSSKQAEILPSTDENRTPLKPRPKPANFQGCQVCWEMVSNPNTQEDPLSPPSNEIKCCGIHCRCLDMFCGAAKKAWDACLKGLKECGCFGACWKVVEEVPLVKERKKKREGRRGKMVDRHGTGGDGDGIELTDMGGKGKSNDEPIDSGEGKSGGQTGESSGSQGANGLRNDKQAVQGEQDVMMSGALNDGESGIEMTNMVNKGKDKEDEVDGGGVRSGEQLGESSGSQGGREQGDGEQGVQEARCDDEWNTQRWRECWSASGDGVRS</sequence>
<dbReference type="Proteomes" id="UP000235786">
    <property type="component" value="Unassembled WGS sequence"/>
</dbReference>
<organism evidence="2 3">
    <name type="scientific">Hyaloscypha variabilis (strain UAMH 11265 / GT02V1 / F)</name>
    <name type="common">Meliniomyces variabilis</name>
    <dbReference type="NCBI Taxonomy" id="1149755"/>
    <lineage>
        <taxon>Eukaryota</taxon>
        <taxon>Fungi</taxon>
        <taxon>Dikarya</taxon>
        <taxon>Ascomycota</taxon>
        <taxon>Pezizomycotina</taxon>
        <taxon>Leotiomycetes</taxon>
        <taxon>Helotiales</taxon>
        <taxon>Hyaloscyphaceae</taxon>
        <taxon>Hyaloscypha</taxon>
        <taxon>Hyaloscypha variabilis</taxon>
    </lineage>
</organism>
<keyword evidence="3" id="KW-1185">Reference proteome</keyword>
<feature type="region of interest" description="Disordered" evidence="1">
    <location>
        <begin position="174"/>
        <end position="250"/>
    </location>
</feature>
<proteinExistence type="predicted"/>
<feature type="region of interest" description="Disordered" evidence="1">
    <location>
        <begin position="469"/>
        <end position="534"/>
    </location>
</feature>
<evidence type="ECO:0000313" key="3">
    <source>
        <dbReference type="Proteomes" id="UP000235786"/>
    </source>
</evidence>
<feature type="compositionally biased region" description="Basic and acidic residues" evidence="1">
    <location>
        <begin position="203"/>
        <end position="214"/>
    </location>
</feature>
<feature type="compositionally biased region" description="Low complexity" evidence="1">
    <location>
        <begin position="501"/>
        <end position="510"/>
    </location>
</feature>
<feature type="compositionally biased region" description="Low complexity" evidence="1">
    <location>
        <begin position="277"/>
        <end position="287"/>
    </location>
</feature>
<feature type="compositionally biased region" description="Polar residues" evidence="1">
    <location>
        <begin position="176"/>
        <end position="189"/>
    </location>
</feature>
<feature type="compositionally biased region" description="Polar residues" evidence="1">
    <location>
        <begin position="117"/>
        <end position="127"/>
    </location>
</feature>
<dbReference type="OrthoDB" id="10441319at2759"/>
<feature type="compositionally biased region" description="Polar residues" evidence="1">
    <location>
        <begin position="215"/>
        <end position="232"/>
    </location>
</feature>
<protein>
    <submittedName>
        <fullName evidence="2">Uncharacterized protein</fullName>
    </submittedName>
</protein>
<evidence type="ECO:0000256" key="1">
    <source>
        <dbReference type="SAM" id="MobiDB-lite"/>
    </source>
</evidence>
<feature type="compositionally biased region" description="Polar residues" evidence="1">
    <location>
        <begin position="78"/>
        <end position="89"/>
    </location>
</feature>
<evidence type="ECO:0000313" key="2">
    <source>
        <dbReference type="EMBL" id="PMD44872.1"/>
    </source>
</evidence>
<feature type="region of interest" description="Disordered" evidence="1">
    <location>
        <begin position="276"/>
        <end position="306"/>
    </location>
</feature>
<dbReference type="EMBL" id="KZ613940">
    <property type="protein sequence ID" value="PMD44872.1"/>
    <property type="molecule type" value="Genomic_DNA"/>
</dbReference>
<feature type="compositionally biased region" description="Polar residues" evidence="1">
    <location>
        <begin position="1"/>
        <end position="18"/>
    </location>
</feature>
<name>A0A2J6S278_HYAVF</name>
<feature type="compositionally biased region" description="Polar residues" evidence="1">
    <location>
        <begin position="32"/>
        <end position="70"/>
    </location>
</feature>
<gene>
    <name evidence="2" type="ORF">L207DRAFT_524316</name>
</gene>
<feature type="compositionally biased region" description="Basic and acidic residues" evidence="1">
    <location>
        <begin position="397"/>
        <end position="406"/>
    </location>
</feature>
<reference evidence="2 3" key="1">
    <citation type="submission" date="2016-04" db="EMBL/GenBank/DDBJ databases">
        <title>A degradative enzymes factory behind the ericoid mycorrhizal symbiosis.</title>
        <authorList>
            <consortium name="DOE Joint Genome Institute"/>
            <person name="Martino E."/>
            <person name="Morin E."/>
            <person name="Grelet G."/>
            <person name="Kuo A."/>
            <person name="Kohler A."/>
            <person name="Daghino S."/>
            <person name="Barry K."/>
            <person name="Choi C."/>
            <person name="Cichocki N."/>
            <person name="Clum A."/>
            <person name="Copeland A."/>
            <person name="Hainaut M."/>
            <person name="Haridas S."/>
            <person name="Labutti K."/>
            <person name="Lindquist E."/>
            <person name="Lipzen A."/>
            <person name="Khouja H.-R."/>
            <person name="Murat C."/>
            <person name="Ohm R."/>
            <person name="Olson A."/>
            <person name="Spatafora J."/>
            <person name="Veneault-Fourrey C."/>
            <person name="Henrissat B."/>
            <person name="Grigoriev I."/>
            <person name="Martin F."/>
            <person name="Perotto S."/>
        </authorList>
    </citation>
    <scope>NUCLEOTIDE SEQUENCE [LARGE SCALE GENOMIC DNA]</scope>
    <source>
        <strain evidence="2 3">F</strain>
    </source>
</reference>
<feature type="region of interest" description="Disordered" evidence="1">
    <location>
        <begin position="389"/>
        <end position="453"/>
    </location>
</feature>
<accession>A0A2J6S278</accession>
<feature type="region of interest" description="Disordered" evidence="1">
    <location>
        <begin position="1"/>
        <end position="134"/>
    </location>
</feature>